<keyword evidence="6" id="KW-1185">Reference proteome</keyword>
<organism evidence="5 6">
    <name type="scientific">Nelumbo nucifera</name>
    <name type="common">Sacred lotus</name>
    <dbReference type="NCBI Taxonomy" id="4432"/>
    <lineage>
        <taxon>Eukaryota</taxon>
        <taxon>Viridiplantae</taxon>
        <taxon>Streptophyta</taxon>
        <taxon>Embryophyta</taxon>
        <taxon>Tracheophyta</taxon>
        <taxon>Spermatophyta</taxon>
        <taxon>Magnoliopsida</taxon>
        <taxon>Proteales</taxon>
        <taxon>Nelumbonaceae</taxon>
        <taxon>Nelumbo</taxon>
    </lineage>
</organism>
<evidence type="ECO:0000313" key="5">
    <source>
        <dbReference type="EMBL" id="DAD28944.1"/>
    </source>
</evidence>
<accession>A0A822Y4S9</accession>
<dbReference type="EMBL" id="DUZY01000002">
    <property type="protein sequence ID" value="DAD28944.1"/>
    <property type="molecule type" value="Genomic_DNA"/>
</dbReference>
<comment type="subcellular location">
    <subcellularLocation>
        <location evidence="1">Nucleus</location>
    </subcellularLocation>
</comment>
<dbReference type="Pfam" id="PF00076">
    <property type="entry name" value="RRM_1"/>
    <property type="match status" value="2"/>
</dbReference>
<gene>
    <name evidence="5" type="ORF">HUJ06_030412</name>
</gene>
<dbReference type="GO" id="GO:0003723">
    <property type="term" value="F:RNA binding"/>
    <property type="evidence" value="ECO:0007669"/>
    <property type="project" value="UniProtKB-UniRule"/>
</dbReference>
<dbReference type="Proteomes" id="UP000607653">
    <property type="component" value="Unassembled WGS sequence"/>
</dbReference>
<evidence type="ECO:0000313" key="6">
    <source>
        <dbReference type="Proteomes" id="UP000607653"/>
    </source>
</evidence>
<dbReference type="AlphaFoldDB" id="A0A822Y4S9"/>
<proteinExistence type="predicted"/>
<evidence type="ECO:0000256" key="3">
    <source>
        <dbReference type="PROSITE-ProRule" id="PRU00176"/>
    </source>
</evidence>
<dbReference type="PROSITE" id="PS50102">
    <property type="entry name" value="RRM"/>
    <property type="match status" value="1"/>
</dbReference>
<evidence type="ECO:0000256" key="1">
    <source>
        <dbReference type="ARBA" id="ARBA00004123"/>
    </source>
</evidence>
<dbReference type="PANTHER" id="PTHR48033">
    <property type="entry name" value="RNA-BINDING (RRM/RBD/RNP MOTIFS) FAMILY PROTEIN"/>
    <property type="match status" value="1"/>
</dbReference>
<dbReference type="InterPro" id="IPR000504">
    <property type="entry name" value="RRM_dom"/>
</dbReference>
<dbReference type="InterPro" id="IPR035979">
    <property type="entry name" value="RBD_domain_sf"/>
</dbReference>
<dbReference type="InterPro" id="IPR012677">
    <property type="entry name" value="Nucleotide-bd_a/b_plait_sf"/>
</dbReference>
<reference evidence="5 6" key="1">
    <citation type="journal article" date="2020" name="Mol. Biol. Evol.">
        <title>Distinct Expression and Methylation Patterns for Genes with Different Fates following a Single Whole-Genome Duplication in Flowering Plants.</title>
        <authorList>
            <person name="Shi T."/>
            <person name="Rahmani R.S."/>
            <person name="Gugger P.F."/>
            <person name="Wang M."/>
            <person name="Li H."/>
            <person name="Zhang Y."/>
            <person name="Li Z."/>
            <person name="Wang Q."/>
            <person name="Van de Peer Y."/>
            <person name="Marchal K."/>
            <person name="Chen J."/>
        </authorList>
    </citation>
    <scope>NUCLEOTIDE SEQUENCE [LARGE SCALE GENOMIC DNA]</scope>
    <source>
        <tissue evidence="5">Leaf</tissue>
    </source>
</reference>
<feature type="domain" description="RRM" evidence="4">
    <location>
        <begin position="85"/>
        <end position="164"/>
    </location>
</feature>
<protein>
    <recommendedName>
        <fullName evidence="4">RRM domain-containing protein</fullName>
    </recommendedName>
</protein>
<comment type="caution">
    <text evidence="5">The sequence shown here is derived from an EMBL/GenBank/DDBJ whole genome shotgun (WGS) entry which is preliminary data.</text>
</comment>
<keyword evidence="3" id="KW-0694">RNA-binding</keyword>
<dbReference type="GO" id="GO:0005634">
    <property type="term" value="C:nucleus"/>
    <property type="evidence" value="ECO:0007669"/>
    <property type="project" value="UniProtKB-SubCell"/>
</dbReference>
<dbReference type="PANTHER" id="PTHR48033:SF4">
    <property type="entry name" value="OS08G0320100 PROTEIN"/>
    <property type="match status" value="1"/>
</dbReference>
<keyword evidence="2" id="KW-0539">Nucleus</keyword>
<sequence length="189" mass="21782">MGSKFKAKDTSLATFTKHFRKYGEIINSVIMKDRNIEQPRDFGFITYADPSVKIIEETHVINVKQLEIKRTIPKGSVQSKDFKRKKIFVGGVSTIVAKDKFKMFSKHGKVVDHQIIRDHAINHSRGFGFIIFDNEQVVDDMLAKGRMNKRKAEPFKLKVEIKLVFPCMKVVGHFKPPRSYGSFHDVIIK</sequence>
<evidence type="ECO:0000259" key="4">
    <source>
        <dbReference type="PROSITE" id="PS50102"/>
    </source>
</evidence>
<dbReference type="Gene3D" id="3.30.70.330">
    <property type="match status" value="2"/>
</dbReference>
<dbReference type="SMART" id="SM00360">
    <property type="entry name" value="RRM"/>
    <property type="match status" value="2"/>
</dbReference>
<name>A0A822Y4S9_NELNU</name>
<dbReference type="SUPFAM" id="SSF54928">
    <property type="entry name" value="RNA-binding domain, RBD"/>
    <property type="match status" value="2"/>
</dbReference>
<evidence type="ECO:0000256" key="2">
    <source>
        <dbReference type="ARBA" id="ARBA00023242"/>
    </source>
</evidence>